<reference evidence="3" key="1">
    <citation type="submission" date="2018-01" db="EMBL/GenBank/DDBJ databases">
        <title>An insight into the sialome of Amazonian anophelines.</title>
        <authorList>
            <person name="Ribeiro J.M."/>
            <person name="Scarpassa V."/>
            <person name="Calvo E."/>
        </authorList>
    </citation>
    <scope>NUCLEOTIDE SEQUENCE</scope>
    <source>
        <tissue evidence="3">Salivary glands</tissue>
    </source>
</reference>
<organism evidence="3">
    <name type="scientific">Anopheles marajoara</name>
    <dbReference type="NCBI Taxonomy" id="58244"/>
    <lineage>
        <taxon>Eukaryota</taxon>
        <taxon>Metazoa</taxon>
        <taxon>Ecdysozoa</taxon>
        <taxon>Arthropoda</taxon>
        <taxon>Hexapoda</taxon>
        <taxon>Insecta</taxon>
        <taxon>Pterygota</taxon>
        <taxon>Neoptera</taxon>
        <taxon>Endopterygota</taxon>
        <taxon>Diptera</taxon>
        <taxon>Nematocera</taxon>
        <taxon>Culicoidea</taxon>
        <taxon>Culicidae</taxon>
        <taxon>Anophelinae</taxon>
        <taxon>Anopheles</taxon>
    </lineage>
</organism>
<dbReference type="PROSITE" id="PS51257">
    <property type="entry name" value="PROKAR_LIPOPROTEIN"/>
    <property type="match status" value="1"/>
</dbReference>
<feature type="chain" id="PRO_5014675988" evidence="2">
    <location>
        <begin position="25"/>
        <end position="139"/>
    </location>
</feature>
<feature type="compositionally biased region" description="Low complexity" evidence="1">
    <location>
        <begin position="116"/>
        <end position="130"/>
    </location>
</feature>
<feature type="region of interest" description="Disordered" evidence="1">
    <location>
        <begin position="87"/>
        <end position="139"/>
    </location>
</feature>
<sequence length="139" mass="15104">MFSHKSRWLVALALTVLFIGCSLALPARDDGKDGKEVSEFGSPNGTIHEEVVVGASLYVRKKPERSQSRQLLQPNANRQIFKREIRVQQAEGYDQSKSHNDKSSVGATEALKRSKTGASTGGSSSSSKTAPATRHVNHL</sequence>
<feature type="signal peptide" evidence="2">
    <location>
        <begin position="1"/>
        <end position="24"/>
    </location>
</feature>
<name>A0A2M4C2V4_9DIPT</name>
<evidence type="ECO:0000256" key="1">
    <source>
        <dbReference type="SAM" id="MobiDB-lite"/>
    </source>
</evidence>
<accession>A0A2M4C2V4</accession>
<dbReference type="AlphaFoldDB" id="A0A2M4C2V4"/>
<evidence type="ECO:0000256" key="2">
    <source>
        <dbReference type="SAM" id="SignalP"/>
    </source>
</evidence>
<proteinExistence type="predicted"/>
<protein>
    <submittedName>
        <fullName evidence="3">Putative secreted protein</fullName>
    </submittedName>
</protein>
<dbReference type="EMBL" id="GGFJ01010515">
    <property type="protein sequence ID" value="MBW59656.1"/>
    <property type="molecule type" value="Transcribed_RNA"/>
</dbReference>
<keyword evidence="2" id="KW-0732">Signal</keyword>
<evidence type="ECO:0000313" key="3">
    <source>
        <dbReference type="EMBL" id="MBW59656.1"/>
    </source>
</evidence>